<name>A0ABX0W0R7_9RHOB</name>
<reference evidence="1 2" key="1">
    <citation type="submission" date="2020-03" db="EMBL/GenBank/DDBJ databases">
        <title>Bacterial isolates of synthetic phycosphere.</title>
        <authorList>
            <person name="Fu H."/>
            <person name="Moran M.A."/>
        </authorList>
    </citation>
    <scope>NUCLEOTIDE SEQUENCE [LARGE SCALE GENOMIC DNA]</scope>
    <source>
        <strain evidence="1 2">HF1</strain>
    </source>
</reference>
<comment type="caution">
    <text evidence="1">The sequence shown here is derived from an EMBL/GenBank/DDBJ whole genome shotgun (WGS) entry which is preliminary data.</text>
</comment>
<accession>A0ABX0W0R7</accession>
<dbReference type="SUPFAM" id="SSF55781">
    <property type="entry name" value="GAF domain-like"/>
    <property type="match status" value="1"/>
</dbReference>
<organism evidence="1 2">
    <name type="scientific">Marivivens donghaensis</name>
    <dbReference type="NCBI Taxonomy" id="1699413"/>
    <lineage>
        <taxon>Bacteria</taxon>
        <taxon>Pseudomonadati</taxon>
        <taxon>Pseudomonadota</taxon>
        <taxon>Alphaproteobacteria</taxon>
        <taxon>Rhodobacterales</taxon>
        <taxon>Paracoccaceae</taxon>
        <taxon>Marivivens group</taxon>
        <taxon>Marivivens</taxon>
    </lineage>
</organism>
<dbReference type="Gene3D" id="3.30.450.40">
    <property type="match status" value="1"/>
</dbReference>
<dbReference type="InterPro" id="IPR029016">
    <property type="entry name" value="GAF-like_dom_sf"/>
</dbReference>
<protein>
    <submittedName>
        <fullName evidence="1">GAF domain-containing protein</fullName>
    </submittedName>
</protein>
<evidence type="ECO:0000313" key="2">
    <source>
        <dbReference type="Proteomes" id="UP000709466"/>
    </source>
</evidence>
<gene>
    <name evidence="1" type="ORF">HCZ30_15955</name>
</gene>
<sequence length="160" mass="17192">MTPTETFTQALSQAKTEAAVYEALCTLGKELVGAKLFTVMTADMDAMLARRVFTDDAENYPTSGTKPVELNSWFDVVHGRHESFVANTLDDISQVFGDWELIGQLGCGSVVNLPVVIGGKMVATVNMLHEAGYYTPDRVAVIEGQLTLPATAAVSIASNF</sequence>
<proteinExistence type="predicted"/>
<dbReference type="Proteomes" id="UP000709466">
    <property type="component" value="Unassembled WGS sequence"/>
</dbReference>
<evidence type="ECO:0000313" key="1">
    <source>
        <dbReference type="EMBL" id="NIY73925.1"/>
    </source>
</evidence>
<dbReference type="EMBL" id="JAATOP010000016">
    <property type="protein sequence ID" value="NIY73925.1"/>
    <property type="molecule type" value="Genomic_DNA"/>
</dbReference>
<keyword evidence="2" id="KW-1185">Reference proteome</keyword>
<dbReference type="RefSeq" id="WP_167639311.1">
    <property type="nucleotide sequence ID" value="NZ_JAATOP010000016.1"/>
</dbReference>